<evidence type="ECO:0000256" key="3">
    <source>
        <dbReference type="ARBA" id="ARBA00023211"/>
    </source>
</evidence>
<dbReference type="Pfam" id="PF00294">
    <property type="entry name" value="PfkB"/>
    <property type="match status" value="1"/>
</dbReference>
<name>A0A067BRI9_SAPPC</name>
<keyword evidence="1" id="KW-0479">Metal-binding</keyword>
<keyword evidence="2" id="KW-0378">Hydrolase</keyword>
<dbReference type="RefSeq" id="XP_012208451.1">
    <property type="nucleotide sequence ID" value="XM_012353061.1"/>
</dbReference>
<keyword evidence="3" id="KW-0464">Manganese</keyword>
<dbReference type="PANTHER" id="PTHR42909">
    <property type="entry name" value="ZGC:136858"/>
    <property type="match status" value="1"/>
</dbReference>
<dbReference type="GO" id="GO:0005737">
    <property type="term" value="C:cytoplasm"/>
    <property type="evidence" value="ECO:0007669"/>
    <property type="project" value="TreeGrafter"/>
</dbReference>
<dbReference type="OrthoDB" id="198885at2759"/>
<dbReference type="PANTHER" id="PTHR42909:SF1">
    <property type="entry name" value="CARBOHYDRATE KINASE PFKB DOMAIN-CONTAINING PROTEIN"/>
    <property type="match status" value="1"/>
</dbReference>
<dbReference type="GeneID" id="24135932"/>
<evidence type="ECO:0000259" key="6">
    <source>
        <dbReference type="Pfam" id="PF00294"/>
    </source>
</evidence>
<dbReference type="GO" id="GO:0046872">
    <property type="term" value="F:metal ion binding"/>
    <property type="evidence" value="ECO:0007669"/>
    <property type="project" value="UniProtKB-KW"/>
</dbReference>
<dbReference type="InterPro" id="IPR029056">
    <property type="entry name" value="Ribokinase-like"/>
</dbReference>
<dbReference type="Gene3D" id="3.40.1190.20">
    <property type="match status" value="1"/>
</dbReference>
<evidence type="ECO:0000256" key="2">
    <source>
        <dbReference type="ARBA" id="ARBA00022801"/>
    </source>
</evidence>
<evidence type="ECO:0000313" key="7">
    <source>
        <dbReference type="EMBL" id="KDO20873.1"/>
    </source>
</evidence>
<dbReference type="STRING" id="695850.A0A067BRI9"/>
<organism evidence="7 8">
    <name type="scientific">Saprolegnia parasitica (strain CBS 223.65)</name>
    <dbReference type="NCBI Taxonomy" id="695850"/>
    <lineage>
        <taxon>Eukaryota</taxon>
        <taxon>Sar</taxon>
        <taxon>Stramenopiles</taxon>
        <taxon>Oomycota</taxon>
        <taxon>Saprolegniomycetes</taxon>
        <taxon>Saprolegniales</taxon>
        <taxon>Saprolegniaceae</taxon>
        <taxon>Saprolegnia</taxon>
    </lineage>
</organism>
<dbReference type="Gene3D" id="3.40.1790.10">
    <property type="entry name" value="Indigoidine synthase domain"/>
    <property type="match status" value="1"/>
</dbReference>
<dbReference type="AlphaFoldDB" id="A0A067BRI9"/>
<keyword evidence="4" id="KW-0456">Lyase</keyword>
<dbReference type="HAMAP" id="MF_01876">
    <property type="entry name" value="PsiMP_glycosidase"/>
    <property type="match status" value="1"/>
</dbReference>
<dbReference type="GO" id="GO:0016798">
    <property type="term" value="F:hydrolase activity, acting on glycosyl bonds"/>
    <property type="evidence" value="ECO:0007669"/>
    <property type="project" value="UniProtKB-KW"/>
</dbReference>
<dbReference type="SUPFAM" id="SSF110581">
    <property type="entry name" value="Indigoidine synthase A-like"/>
    <property type="match status" value="1"/>
</dbReference>
<dbReference type="SUPFAM" id="SSF53613">
    <property type="entry name" value="Ribokinase-like"/>
    <property type="match status" value="1"/>
</dbReference>
<dbReference type="InterPro" id="IPR022830">
    <property type="entry name" value="Indigdn_synthA-like"/>
</dbReference>
<dbReference type="EMBL" id="KK583301">
    <property type="protein sequence ID" value="KDO20873.1"/>
    <property type="molecule type" value="Genomic_DNA"/>
</dbReference>
<dbReference type="Proteomes" id="UP000030745">
    <property type="component" value="Unassembled WGS sequence"/>
</dbReference>
<protein>
    <recommendedName>
        <fullName evidence="6">Carbohydrate kinase PfkB domain-containing protein</fullName>
    </recommendedName>
</protein>
<evidence type="ECO:0000256" key="1">
    <source>
        <dbReference type="ARBA" id="ARBA00022723"/>
    </source>
</evidence>
<evidence type="ECO:0000256" key="4">
    <source>
        <dbReference type="ARBA" id="ARBA00023239"/>
    </source>
</evidence>
<dbReference type="OMA" id="FNCIIAT"/>
<accession>A0A067BRI9</accession>
<dbReference type="GO" id="GO:0004730">
    <property type="term" value="F:pseudouridylate synthase activity"/>
    <property type="evidence" value="ECO:0007669"/>
    <property type="project" value="InterPro"/>
</dbReference>
<dbReference type="InterPro" id="IPR007342">
    <property type="entry name" value="PsuG"/>
</dbReference>
<keyword evidence="5" id="KW-0326">Glycosidase</keyword>
<evidence type="ECO:0000256" key="5">
    <source>
        <dbReference type="ARBA" id="ARBA00023295"/>
    </source>
</evidence>
<keyword evidence="8" id="KW-1185">Reference proteome</keyword>
<dbReference type="InterPro" id="IPR011611">
    <property type="entry name" value="PfkB_dom"/>
</dbReference>
<proteinExistence type="inferred from homology"/>
<dbReference type="Pfam" id="PF04227">
    <property type="entry name" value="Indigoidine_A"/>
    <property type="match status" value="1"/>
</dbReference>
<sequence length="681" mass="71169">MLRSLTRRRLHAPLARHSTRAMHQLKMSPEVEAALRDGKPIVALESTIISHGMPFPQNFEMATKVEAIVREHGACPATIAILNGEICVGLAKSQLHTLASLGAKATKCSTRDIASVVASNGTGATTVSSTMRIAHAACIDVFVTGGIGGVHRFCEDTLDISTDLMELSRTPVAVICAGVKSILDIPKTLEFLETNAVPVVGYGTSEFPAFFTTTSGSKAHVRLDTPESVAKLIATSKNLRLPNGFVVAVPNPAPADADVITHAIESGLAQAKENNITGNAVTPFLLKRINELTKGESLTSNIALVEHNAVIGAKIAVALKASATPSSSHAVDSDVVVVGGTVLDIISRPSDQFVHGTSNIGHTKQTWGVSVGRNIAECLHRLNVATLLVSNVGQDAAGASLLQQLQAIGMSTAGIATPPAHATATYCAMLNGAGNLEVAIADMSIAEAMDGLDLATWTSPSTKAVVFDGNLSTATMAKVAAANVPLLWFEPTSVEKARRVVHAGALPRVHAISPNSDELAAMARALVDDEGFSQWTTVDAAFSVQKGQRHIPLVDGIVTDLLTVAKVMHSEKKKPVHVLVTLGKDGAVVATTDTVRQLPPGGVHYGSCLSPPLSIVYLPGTPKSVWNCTGAGDSFVGGTIYGMLKGHDVVQSAHMGMMAARKSLDSDLPIHPELAPHVLQG</sequence>
<evidence type="ECO:0000313" key="8">
    <source>
        <dbReference type="Proteomes" id="UP000030745"/>
    </source>
</evidence>
<dbReference type="KEGG" id="spar:SPRG_14104"/>
<feature type="domain" description="Carbohydrate kinase PfkB" evidence="6">
    <location>
        <begin position="334"/>
        <end position="663"/>
    </location>
</feature>
<gene>
    <name evidence="7" type="ORF">SPRG_14104</name>
</gene>
<reference evidence="7 8" key="1">
    <citation type="journal article" date="2013" name="PLoS Genet.">
        <title>Distinctive expansion of potential virulence genes in the genome of the oomycete fish pathogen Saprolegnia parasitica.</title>
        <authorList>
            <person name="Jiang R.H."/>
            <person name="de Bruijn I."/>
            <person name="Haas B.J."/>
            <person name="Belmonte R."/>
            <person name="Lobach L."/>
            <person name="Christie J."/>
            <person name="van den Ackerveken G."/>
            <person name="Bottin A."/>
            <person name="Bulone V."/>
            <person name="Diaz-Moreno S.M."/>
            <person name="Dumas B."/>
            <person name="Fan L."/>
            <person name="Gaulin E."/>
            <person name="Govers F."/>
            <person name="Grenville-Briggs L.J."/>
            <person name="Horner N.R."/>
            <person name="Levin J.Z."/>
            <person name="Mammella M."/>
            <person name="Meijer H.J."/>
            <person name="Morris P."/>
            <person name="Nusbaum C."/>
            <person name="Oome S."/>
            <person name="Phillips A.J."/>
            <person name="van Rooyen D."/>
            <person name="Rzeszutek E."/>
            <person name="Saraiva M."/>
            <person name="Secombes C.J."/>
            <person name="Seidl M.F."/>
            <person name="Snel B."/>
            <person name="Stassen J.H."/>
            <person name="Sykes S."/>
            <person name="Tripathy S."/>
            <person name="van den Berg H."/>
            <person name="Vega-Arreguin J.C."/>
            <person name="Wawra S."/>
            <person name="Young S.K."/>
            <person name="Zeng Q."/>
            <person name="Dieguez-Uribeondo J."/>
            <person name="Russ C."/>
            <person name="Tyler B.M."/>
            <person name="van West P."/>
        </authorList>
    </citation>
    <scope>NUCLEOTIDE SEQUENCE [LARGE SCALE GENOMIC DNA]</scope>
    <source>
        <strain evidence="7 8">CBS 223.65</strain>
    </source>
</reference>
<dbReference type="VEuPathDB" id="FungiDB:SPRG_14104"/>